<evidence type="ECO:0000313" key="2">
    <source>
        <dbReference type="Proteomes" id="UP001300604"/>
    </source>
</evidence>
<name>A0AA97H174_9FIRM</name>
<dbReference type="Proteomes" id="UP001300604">
    <property type="component" value="Chromosome"/>
</dbReference>
<sequence>MEEKERYNENDCVEAGLSCSIKGKVVILNRESLPPCSQNQLYYCLCGNGAGVNPTGRAVFLVSLRTGEFSLKNRNEVVGVLKPELLPDQAKLQLSQIRPVGALDLQNHEPKYSGYSFLPDGRYAAGVWLCSEQEVLSYVEMQKSYQHRIMICDREDFCVLEMESGKLLHPSQKELDAFRCPQDGGIEMI</sequence>
<gene>
    <name evidence="1" type="ORF">PXC00_13175</name>
</gene>
<reference evidence="2" key="1">
    <citation type="submission" date="2024-06" db="EMBL/GenBank/DDBJ databases">
        <title>Caproicibacterium argilliputei sp. nov, a novel caproic acid producing anaerobic bacterium isolated from pit mud.</title>
        <authorList>
            <person name="Zeng C."/>
        </authorList>
    </citation>
    <scope>NUCLEOTIDE SEQUENCE [LARGE SCALE GENOMIC DNA]</scope>
    <source>
        <strain evidence="2">ZCY20-5</strain>
    </source>
</reference>
<dbReference type="EMBL" id="CP135996">
    <property type="protein sequence ID" value="WOC32128.1"/>
    <property type="molecule type" value="Genomic_DNA"/>
</dbReference>
<keyword evidence="2" id="KW-1185">Reference proteome</keyword>
<dbReference type="AlphaFoldDB" id="A0AA97H174"/>
<reference evidence="1 2" key="2">
    <citation type="submission" date="2024-06" db="EMBL/GenBank/DDBJ databases">
        <title>Caproicibacterium argilliputei sp. nov, a novel caproic acid producing anaerobic bacterium isolated from pit mud.</title>
        <authorList>
            <person name="Xia S."/>
        </authorList>
    </citation>
    <scope>NUCLEOTIDE SEQUENCE [LARGE SCALE GENOMIC DNA]</scope>
    <source>
        <strain evidence="1 2">ZCY20-5</strain>
    </source>
</reference>
<protein>
    <submittedName>
        <fullName evidence="1">Uncharacterized protein</fullName>
    </submittedName>
</protein>
<dbReference type="RefSeq" id="WP_275844187.1">
    <property type="nucleotide sequence ID" value="NZ_CP135996.1"/>
</dbReference>
<proteinExistence type="predicted"/>
<dbReference type="KEGG" id="carl:PXC00_13175"/>
<organism evidence="1 2">
    <name type="scientific">Caproicibacterium argilliputei</name>
    <dbReference type="NCBI Taxonomy" id="3030016"/>
    <lineage>
        <taxon>Bacteria</taxon>
        <taxon>Bacillati</taxon>
        <taxon>Bacillota</taxon>
        <taxon>Clostridia</taxon>
        <taxon>Eubacteriales</taxon>
        <taxon>Oscillospiraceae</taxon>
        <taxon>Caproicibacterium</taxon>
    </lineage>
</organism>
<accession>A0AA97H174</accession>
<evidence type="ECO:0000313" key="1">
    <source>
        <dbReference type="EMBL" id="WOC32128.1"/>
    </source>
</evidence>